<dbReference type="Gene3D" id="2.60.40.3940">
    <property type="match status" value="1"/>
</dbReference>
<evidence type="ECO:0000313" key="2">
    <source>
        <dbReference type="EMBL" id="TKI08334.1"/>
    </source>
</evidence>
<gene>
    <name evidence="2" type="ORF">FCN80_04105</name>
</gene>
<feature type="domain" description="Putative tail fiber protein gp53-like C-terminal" evidence="1">
    <location>
        <begin position="234"/>
        <end position="324"/>
    </location>
</feature>
<sequence>MQTLLMANNASSILASSISNTATTANLSPGSGALFPQPVANQYFKLTFTDAATQTLREIVHVTNVATDTITMLRAQEGTTALAWSANDFAVNLITAGTLQAMAQQQLIQGQVYTYAADTGAANAYAATYSPVITALTDGMKLKFKASHANTGASTFAPNGLSAYPILGQSGLALQGGEIVVNGIIEVVWNVSLTSWELCGNAGGALSVLPATQANQAINLGQFLATKSANGYVKLPNGIIIQWGTTGQALPAGNNAVSFALPIAFTTSYFAGVVSDVGGGCIPYGITQGSDLQHIIIYCPAYVVGSSGTNTARAASGASYIVVGI</sequence>
<dbReference type="RefSeq" id="WP_136988608.1">
    <property type="nucleotide sequence ID" value="NZ_SZPQ01000002.1"/>
</dbReference>
<accession>A0ABY2SV70</accession>
<protein>
    <recommendedName>
        <fullName evidence="1">Putative tail fiber protein gp53-like C-terminal domain-containing protein</fullName>
    </recommendedName>
</protein>
<dbReference type="Pfam" id="PF21882">
    <property type="entry name" value="Gp53-like_C"/>
    <property type="match status" value="1"/>
</dbReference>
<keyword evidence="3" id="KW-1185">Reference proteome</keyword>
<name>A0ABY2SV70_9HYPH</name>
<dbReference type="EMBL" id="SZPQ01000002">
    <property type="protein sequence ID" value="TKI08334.1"/>
    <property type="molecule type" value="Genomic_DNA"/>
</dbReference>
<evidence type="ECO:0000259" key="1">
    <source>
        <dbReference type="Pfam" id="PF21882"/>
    </source>
</evidence>
<evidence type="ECO:0000313" key="3">
    <source>
        <dbReference type="Proteomes" id="UP000305202"/>
    </source>
</evidence>
<organism evidence="2 3">
    <name type="scientific">Martelella alba</name>
    <dbReference type="NCBI Taxonomy" id="2590451"/>
    <lineage>
        <taxon>Bacteria</taxon>
        <taxon>Pseudomonadati</taxon>
        <taxon>Pseudomonadota</taxon>
        <taxon>Alphaproteobacteria</taxon>
        <taxon>Hyphomicrobiales</taxon>
        <taxon>Aurantimonadaceae</taxon>
        <taxon>Martelella</taxon>
    </lineage>
</organism>
<reference evidence="2 3" key="1">
    <citation type="submission" date="2019-04" db="EMBL/GenBank/DDBJ databases">
        <authorList>
            <person name="Li M."/>
            <person name="Gao C."/>
        </authorList>
    </citation>
    <scope>NUCLEOTIDE SEQUENCE [LARGE SCALE GENOMIC DNA]</scope>
    <source>
        <strain evidence="2 3">BGMRC 2031</strain>
    </source>
</reference>
<dbReference type="Proteomes" id="UP000305202">
    <property type="component" value="Unassembled WGS sequence"/>
</dbReference>
<dbReference type="InterPro" id="IPR054075">
    <property type="entry name" value="Gp53-like_C"/>
</dbReference>
<proteinExistence type="predicted"/>
<comment type="caution">
    <text evidence="2">The sequence shown here is derived from an EMBL/GenBank/DDBJ whole genome shotgun (WGS) entry which is preliminary data.</text>
</comment>